<dbReference type="RefSeq" id="WP_126108500.1">
    <property type="nucleotide sequence ID" value="NZ_CP034465.1"/>
</dbReference>
<name>A0A3S9H7R6_9LACT</name>
<accession>A0A3S9H7R6</accession>
<dbReference type="Pfam" id="PF00561">
    <property type="entry name" value="Abhydrolase_1"/>
    <property type="match status" value="1"/>
</dbReference>
<dbReference type="PANTHER" id="PTHR43798:SF33">
    <property type="entry name" value="HYDROLASE, PUTATIVE (AFU_ORTHOLOGUE AFUA_2G14860)-RELATED"/>
    <property type="match status" value="1"/>
</dbReference>
<evidence type="ECO:0000259" key="1">
    <source>
        <dbReference type="Pfam" id="PF00561"/>
    </source>
</evidence>
<keyword evidence="2" id="KW-0378">Hydrolase</keyword>
<dbReference type="GO" id="GO:0016020">
    <property type="term" value="C:membrane"/>
    <property type="evidence" value="ECO:0007669"/>
    <property type="project" value="TreeGrafter"/>
</dbReference>
<protein>
    <submittedName>
        <fullName evidence="2">Alpha/beta hydrolase</fullName>
    </submittedName>
</protein>
<dbReference type="OrthoDB" id="252464at2"/>
<keyword evidence="3" id="KW-1185">Reference proteome</keyword>
<evidence type="ECO:0000313" key="3">
    <source>
        <dbReference type="Proteomes" id="UP000273326"/>
    </source>
</evidence>
<dbReference type="SUPFAM" id="SSF53474">
    <property type="entry name" value="alpha/beta-Hydrolases"/>
    <property type="match status" value="1"/>
</dbReference>
<feature type="domain" description="AB hydrolase-1" evidence="1">
    <location>
        <begin position="23"/>
        <end position="127"/>
    </location>
</feature>
<dbReference type="Proteomes" id="UP000273326">
    <property type="component" value="Chromosome"/>
</dbReference>
<dbReference type="AlphaFoldDB" id="A0A3S9H7R6"/>
<proteinExistence type="predicted"/>
<evidence type="ECO:0000313" key="2">
    <source>
        <dbReference type="EMBL" id="AZP03409.1"/>
    </source>
</evidence>
<organism evidence="2 3">
    <name type="scientific">Jeotgalibaca ciconiae</name>
    <dbReference type="NCBI Taxonomy" id="2496265"/>
    <lineage>
        <taxon>Bacteria</taxon>
        <taxon>Bacillati</taxon>
        <taxon>Bacillota</taxon>
        <taxon>Bacilli</taxon>
        <taxon>Lactobacillales</taxon>
        <taxon>Carnobacteriaceae</taxon>
        <taxon>Jeotgalibaca</taxon>
    </lineage>
</organism>
<reference evidence="3" key="1">
    <citation type="submission" date="2018-12" db="EMBL/GenBank/DDBJ databases">
        <title>Complete genome sequencing of Jeotgalibaca sp. H21T32.</title>
        <authorList>
            <person name="Bae J.-W."/>
            <person name="Lee S.-Y."/>
        </authorList>
    </citation>
    <scope>NUCLEOTIDE SEQUENCE [LARGE SCALE GENOMIC DNA]</scope>
    <source>
        <strain evidence="3">H21T32</strain>
    </source>
</reference>
<sequence>MEKHYLETGKGRLFYLHQGSGEPLLFLHGNNEDSSIFQNQYNFFTQKYSVYALDTRGHGQSDFAVQSLTFKRMAEDILLLMDQNGLDSVHIIGYSDGGNIGLYFSSHFPERVKSLITMGANYEADALVEPLYQDLLEEKEKLQMITDEKDRRRKESVLQLMLDNLDLTEQDLQSISIPVFVMAGEKDVIKRSHTEKIAEIIPKAELFLVPEGGHDFFIDNPDSLKEAATLFYKKISN</sequence>
<dbReference type="InterPro" id="IPR050266">
    <property type="entry name" value="AB_hydrolase_sf"/>
</dbReference>
<dbReference type="InterPro" id="IPR000073">
    <property type="entry name" value="AB_hydrolase_1"/>
</dbReference>
<dbReference type="EMBL" id="CP034465">
    <property type="protein sequence ID" value="AZP03409.1"/>
    <property type="molecule type" value="Genomic_DNA"/>
</dbReference>
<dbReference type="PANTHER" id="PTHR43798">
    <property type="entry name" value="MONOACYLGLYCEROL LIPASE"/>
    <property type="match status" value="1"/>
</dbReference>
<dbReference type="InterPro" id="IPR029058">
    <property type="entry name" value="AB_hydrolase_fold"/>
</dbReference>
<dbReference type="KEGG" id="jeh:EJN90_01305"/>
<gene>
    <name evidence="2" type="ORF">EJN90_01305</name>
</gene>
<dbReference type="GO" id="GO:0016787">
    <property type="term" value="F:hydrolase activity"/>
    <property type="evidence" value="ECO:0007669"/>
    <property type="project" value="UniProtKB-KW"/>
</dbReference>
<dbReference type="Gene3D" id="3.40.50.1820">
    <property type="entry name" value="alpha/beta hydrolase"/>
    <property type="match status" value="1"/>
</dbReference>
<dbReference type="PRINTS" id="PR00111">
    <property type="entry name" value="ABHYDROLASE"/>
</dbReference>